<dbReference type="InterPro" id="IPR036513">
    <property type="entry name" value="STAS_dom_sf"/>
</dbReference>
<keyword evidence="3" id="KW-1185">Reference proteome</keyword>
<dbReference type="Proteomes" id="UP000054363">
    <property type="component" value="Unassembled WGS sequence"/>
</dbReference>
<dbReference type="EMBL" id="JPER01000006">
    <property type="protein sequence ID" value="KFZ30308.1"/>
    <property type="molecule type" value="Genomic_DNA"/>
</dbReference>
<dbReference type="STRING" id="435908.IDSA_11200"/>
<accession>A0A094L6F4</accession>
<gene>
    <name evidence="2" type="ORF">IDSA_11200</name>
</gene>
<dbReference type="Pfam" id="PF01740">
    <property type="entry name" value="STAS"/>
    <property type="match status" value="1"/>
</dbReference>
<comment type="caution">
    <text evidence="2">The sequence shown here is derived from an EMBL/GenBank/DDBJ whole genome shotgun (WGS) entry which is preliminary data.</text>
</comment>
<dbReference type="PANTHER" id="PTHR33495">
    <property type="entry name" value="ANTI-SIGMA FACTOR ANTAGONIST TM_1081-RELATED-RELATED"/>
    <property type="match status" value="1"/>
</dbReference>
<dbReference type="RefSeq" id="WP_034776776.1">
    <property type="nucleotide sequence ID" value="NZ_JPER01000006.1"/>
</dbReference>
<dbReference type="OrthoDB" id="278639at2"/>
<dbReference type="InterPro" id="IPR002645">
    <property type="entry name" value="STAS_dom"/>
</dbReference>
<organism evidence="2 3">
    <name type="scientific">Pseudidiomarina salinarum</name>
    <dbReference type="NCBI Taxonomy" id="435908"/>
    <lineage>
        <taxon>Bacteria</taxon>
        <taxon>Pseudomonadati</taxon>
        <taxon>Pseudomonadota</taxon>
        <taxon>Gammaproteobacteria</taxon>
        <taxon>Alteromonadales</taxon>
        <taxon>Idiomarinaceae</taxon>
        <taxon>Pseudidiomarina</taxon>
    </lineage>
</organism>
<dbReference type="PROSITE" id="PS50801">
    <property type="entry name" value="STAS"/>
    <property type="match status" value="1"/>
</dbReference>
<dbReference type="SUPFAM" id="SSF52091">
    <property type="entry name" value="SpoIIaa-like"/>
    <property type="match status" value="1"/>
</dbReference>
<proteinExistence type="predicted"/>
<name>A0A094L6F4_9GAMM</name>
<dbReference type="Gene3D" id="3.30.750.24">
    <property type="entry name" value="STAS domain"/>
    <property type="match status" value="1"/>
</dbReference>
<feature type="domain" description="STAS" evidence="1">
    <location>
        <begin position="14"/>
        <end position="101"/>
    </location>
</feature>
<protein>
    <submittedName>
        <fullName evidence="2">Anti-anti-sigma regulatory factor</fullName>
    </submittedName>
</protein>
<dbReference type="AlphaFoldDB" id="A0A094L6F4"/>
<evidence type="ECO:0000313" key="2">
    <source>
        <dbReference type="EMBL" id="KFZ30308.1"/>
    </source>
</evidence>
<dbReference type="PANTHER" id="PTHR33495:SF15">
    <property type="entry name" value="STAS DOMAIN-CONTAINING PROTEIN"/>
    <property type="match status" value="1"/>
</dbReference>
<dbReference type="eggNOG" id="COG1366">
    <property type="taxonomic scope" value="Bacteria"/>
</dbReference>
<dbReference type="GO" id="GO:0043856">
    <property type="term" value="F:anti-sigma factor antagonist activity"/>
    <property type="evidence" value="ECO:0007669"/>
    <property type="project" value="TreeGrafter"/>
</dbReference>
<dbReference type="CDD" id="cd07043">
    <property type="entry name" value="STAS_anti-anti-sigma_factors"/>
    <property type="match status" value="1"/>
</dbReference>
<reference evidence="2 3" key="1">
    <citation type="submission" date="2014-06" db="EMBL/GenBank/DDBJ databases">
        <title>The draft genome sequence of Idiomarina salinarum ISL-52.</title>
        <authorList>
            <person name="Du J."/>
            <person name="Shao Z."/>
        </authorList>
    </citation>
    <scope>NUCLEOTIDE SEQUENCE [LARGE SCALE GENOMIC DNA]</scope>
    <source>
        <strain evidence="2 3">ISL-52</strain>
    </source>
</reference>
<sequence length="101" mass="11665">MTLHRQFSNDGKELIIAIKGKFDFSLVQEFRQAYHDIGEQQPTVLIDLRETDYLDSSALGMLLNMRKSLGKAVKAIHIINCRPEVRSILDISRFDKLFIIE</sequence>
<evidence type="ECO:0000259" key="1">
    <source>
        <dbReference type="PROSITE" id="PS50801"/>
    </source>
</evidence>
<evidence type="ECO:0000313" key="3">
    <source>
        <dbReference type="Proteomes" id="UP000054363"/>
    </source>
</evidence>